<evidence type="ECO:0000313" key="5">
    <source>
        <dbReference type="WBParaSite" id="PTRK_0001762900.1"/>
    </source>
</evidence>
<dbReference type="Proteomes" id="UP000038045">
    <property type="component" value="Unplaced"/>
</dbReference>
<dbReference type="GO" id="GO:0008146">
    <property type="term" value="F:sulfotransferase activity"/>
    <property type="evidence" value="ECO:0007669"/>
    <property type="project" value="InterPro"/>
</dbReference>
<dbReference type="InterPro" id="IPR027417">
    <property type="entry name" value="P-loop_NTPase"/>
</dbReference>
<sequence length="315" mass="37260">MENSCDKQYVKSAMEKYDELVKITKDNMNLHKEKDKPLTVKVGSKYYGILCTKETVESSKILKLRSDDIIITSYPKCGSTWLRQIILQLVINDYWESEIPQFLASPMIEFMGSSVVDQYPSPRVLKTHYDFDDCPKSDECKFIYIVRNPKDAIVSYYHHMTNLSFYHFQEASFEEFFNHFFSKEMEWGNYFDNVKSWIPMLDKPNVLFLVYENLKKDLPSNILKIAKFLGGDVSKKYQTVEDIKDIVEKSSFNFMKKNVNRFTEDPTIPTFIRKGTTKDWKNHLTKDQSDKVDELFKKTFANTSLEYLWLDEMKF</sequence>
<dbReference type="STRING" id="131310.A0A0N5A6K5"/>
<keyword evidence="4" id="KW-1185">Reference proteome</keyword>
<evidence type="ECO:0000313" key="4">
    <source>
        <dbReference type="Proteomes" id="UP000038045"/>
    </source>
</evidence>
<dbReference type="Gene3D" id="3.40.50.300">
    <property type="entry name" value="P-loop containing nucleotide triphosphate hydrolases"/>
    <property type="match status" value="1"/>
</dbReference>
<evidence type="ECO:0000259" key="3">
    <source>
        <dbReference type="Pfam" id="PF00685"/>
    </source>
</evidence>
<dbReference type="PANTHER" id="PTHR11783">
    <property type="entry name" value="SULFOTRANSFERASE SULT"/>
    <property type="match status" value="1"/>
</dbReference>
<keyword evidence="2" id="KW-0808">Transferase</keyword>
<accession>A0A0N5A6K5</accession>
<reference evidence="5" key="1">
    <citation type="submission" date="2017-02" db="UniProtKB">
        <authorList>
            <consortium name="WormBaseParasite"/>
        </authorList>
    </citation>
    <scope>IDENTIFICATION</scope>
</reference>
<dbReference type="AlphaFoldDB" id="A0A0N5A6K5"/>
<dbReference type="WBParaSite" id="PTRK_0001762900.1">
    <property type="protein sequence ID" value="PTRK_0001762900.1"/>
    <property type="gene ID" value="PTRK_0001762900"/>
</dbReference>
<evidence type="ECO:0000256" key="2">
    <source>
        <dbReference type="ARBA" id="ARBA00022679"/>
    </source>
</evidence>
<organism evidence="4 5">
    <name type="scientific">Parastrongyloides trichosuri</name>
    <name type="common">Possum-specific nematode worm</name>
    <dbReference type="NCBI Taxonomy" id="131310"/>
    <lineage>
        <taxon>Eukaryota</taxon>
        <taxon>Metazoa</taxon>
        <taxon>Ecdysozoa</taxon>
        <taxon>Nematoda</taxon>
        <taxon>Chromadorea</taxon>
        <taxon>Rhabditida</taxon>
        <taxon>Tylenchina</taxon>
        <taxon>Panagrolaimomorpha</taxon>
        <taxon>Strongyloidoidea</taxon>
        <taxon>Strongyloididae</taxon>
        <taxon>Parastrongyloides</taxon>
    </lineage>
</organism>
<name>A0A0N5A6K5_PARTI</name>
<comment type="similarity">
    <text evidence="1">Belongs to the sulfotransferase 1 family.</text>
</comment>
<proteinExistence type="inferred from homology"/>
<protein>
    <submittedName>
        <fullName evidence="5">Sulfotransfer_1 domain-containing protein</fullName>
    </submittedName>
</protein>
<evidence type="ECO:0000256" key="1">
    <source>
        <dbReference type="ARBA" id="ARBA00005771"/>
    </source>
</evidence>
<dbReference type="InterPro" id="IPR000863">
    <property type="entry name" value="Sulfotransferase_dom"/>
</dbReference>
<feature type="domain" description="Sulfotransferase" evidence="3">
    <location>
        <begin position="67"/>
        <end position="303"/>
    </location>
</feature>
<dbReference type="SUPFAM" id="SSF52540">
    <property type="entry name" value="P-loop containing nucleoside triphosphate hydrolases"/>
    <property type="match status" value="1"/>
</dbReference>
<dbReference type="Pfam" id="PF00685">
    <property type="entry name" value="Sulfotransfer_1"/>
    <property type="match status" value="1"/>
</dbReference>